<dbReference type="Proteomes" id="UP001066276">
    <property type="component" value="Chromosome 3_2"/>
</dbReference>
<comment type="caution">
    <text evidence="1">The sequence shown here is derived from an EMBL/GenBank/DDBJ whole genome shotgun (WGS) entry which is preliminary data.</text>
</comment>
<feature type="non-terminal residue" evidence="1">
    <location>
        <position position="55"/>
    </location>
</feature>
<proteinExistence type="predicted"/>
<dbReference type="AlphaFoldDB" id="A0AAV7TYG5"/>
<organism evidence="1 2">
    <name type="scientific">Pleurodeles waltl</name>
    <name type="common">Iberian ribbed newt</name>
    <dbReference type="NCBI Taxonomy" id="8319"/>
    <lineage>
        <taxon>Eukaryota</taxon>
        <taxon>Metazoa</taxon>
        <taxon>Chordata</taxon>
        <taxon>Craniata</taxon>
        <taxon>Vertebrata</taxon>
        <taxon>Euteleostomi</taxon>
        <taxon>Amphibia</taxon>
        <taxon>Batrachia</taxon>
        <taxon>Caudata</taxon>
        <taxon>Salamandroidea</taxon>
        <taxon>Salamandridae</taxon>
        <taxon>Pleurodelinae</taxon>
        <taxon>Pleurodeles</taxon>
    </lineage>
</organism>
<protein>
    <submittedName>
        <fullName evidence="1">Uncharacterized protein</fullName>
    </submittedName>
</protein>
<dbReference type="EMBL" id="JANPWB010000006">
    <property type="protein sequence ID" value="KAJ1180668.1"/>
    <property type="molecule type" value="Genomic_DNA"/>
</dbReference>
<accession>A0AAV7TYG5</accession>
<name>A0AAV7TYG5_PLEWA</name>
<evidence type="ECO:0000313" key="1">
    <source>
        <dbReference type="EMBL" id="KAJ1180668.1"/>
    </source>
</evidence>
<feature type="non-terminal residue" evidence="1">
    <location>
        <position position="1"/>
    </location>
</feature>
<evidence type="ECO:0000313" key="2">
    <source>
        <dbReference type="Proteomes" id="UP001066276"/>
    </source>
</evidence>
<reference evidence="1" key="1">
    <citation type="journal article" date="2022" name="bioRxiv">
        <title>Sequencing and chromosome-scale assembly of the giantPleurodeles waltlgenome.</title>
        <authorList>
            <person name="Brown T."/>
            <person name="Elewa A."/>
            <person name="Iarovenko S."/>
            <person name="Subramanian E."/>
            <person name="Araus A.J."/>
            <person name="Petzold A."/>
            <person name="Susuki M."/>
            <person name="Suzuki K.-i.T."/>
            <person name="Hayashi T."/>
            <person name="Toyoda A."/>
            <person name="Oliveira C."/>
            <person name="Osipova E."/>
            <person name="Leigh N.D."/>
            <person name="Simon A."/>
            <person name="Yun M.H."/>
        </authorList>
    </citation>
    <scope>NUCLEOTIDE SEQUENCE</scope>
    <source>
        <strain evidence="1">20211129_DDA</strain>
        <tissue evidence="1">Liver</tissue>
    </source>
</reference>
<gene>
    <name evidence="1" type="ORF">NDU88_005886</name>
</gene>
<sequence length="55" mass="6003">RLACMSLEHAGRSRSQLEAKGGARKAVELEGHRNIMGMLNTTQHLAWTAEAQTAL</sequence>
<keyword evidence="2" id="KW-1185">Reference proteome</keyword>